<dbReference type="EMBL" id="CAICTM010000778">
    <property type="protein sequence ID" value="CAB9516384.1"/>
    <property type="molecule type" value="Genomic_DNA"/>
</dbReference>
<reference evidence="1" key="1">
    <citation type="submission" date="2020-06" db="EMBL/GenBank/DDBJ databases">
        <authorList>
            <consortium name="Plant Systems Biology data submission"/>
        </authorList>
    </citation>
    <scope>NUCLEOTIDE SEQUENCE</scope>
    <source>
        <strain evidence="1">D6</strain>
    </source>
</reference>
<sequence length="159" mass="17701">MSKSMEELNSLAAHCGLEESSQAELAVGGFIRVLKKSENFDDADVDKIVAFLEAEEFVQEYEKIEFRKGIPKPNPIIIMLPKPKPGPPPIMIASAVAKGLKRKSRKDKDAMHTEDCVKILKSKKMKEEDIGKFMSSFIVFVESTVGLDTSEVLCLPQKD</sequence>
<evidence type="ECO:0000313" key="2">
    <source>
        <dbReference type="Proteomes" id="UP001153069"/>
    </source>
</evidence>
<comment type="caution">
    <text evidence="1">The sequence shown here is derived from an EMBL/GenBank/DDBJ whole genome shotgun (WGS) entry which is preliminary data.</text>
</comment>
<protein>
    <submittedName>
        <fullName evidence="1">Uncharacterized protein</fullName>
    </submittedName>
</protein>
<dbReference type="Proteomes" id="UP001153069">
    <property type="component" value="Unassembled WGS sequence"/>
</dbReference>
<accession>A0A9N8E9P5</accession>
<gene>
    <name evidence="1" type="ORF">SEMRO_779_G201290.1</name>
</gene>
<organism evidence="1 2">
    <name type="scientific">Seminavis robusta</name>
    <dbReference type="NCBI Taxonomy" id="568900"/>
    <lineage>
        <taxon>Eukaryota</taxon>
        <taxon>Sar</taxon>
        <taxon>Stramenopiles</taxon>
        <taxon>Ochrophyta</taxon>
        <taxon>Bacillariophyta</taxon>
        <taxon>Bacillariophyceae</taxon>
        <taxon>Bacillariophycidae</taxon>
        <taxon>Naviculales</taxon>
        <taxon>Naviculaceae</taxon>
        <taxon>Seminavis</taxon>
    </lineage>
</organism>
<dbReference type="AlphaFoldDB" id="A0A9N8E9P5"/>
<keyword evidence="2" id="KW-1185">Reference proteome</keyword>
<name>A0A9N8E9P5_9STRA</name>
<evidence type="ECO:0000313" key="1">
    <source>
        <dbReference type="EMBL" id="CAB9516384.1"/>
    </source>
</evidence>
<proteinExistence type="predicted"/>